<keyword evidence="4 8" id="KW-0812">Transmembrane</keyword>
<evidence type="ECO:0000256" key="5">
    <source>
        <dbReference type="ARBA" id="ARBA00022989"/>
    </source>
</evidence>
<organism evidence="9 10">
    <name type="scientific">Stichopus japonicus</name>
    <name type="common">Sea cucumber</name>
    <dbReference type="NCBI Taxonomy" id="307972"/>
    <lineage>
        <taxon>Eukaryota</taxon>
        <taxon>Metazoa</taxon>
        <taxon>Echinodermata</taxon>
        <taxon>Eleutherozoa</taxon>
        <taxon>Echinozoa</taxon>
        <taxon>Holothuroidea</taxon>
        <taxon>Aspidochirotacea</taxon>
        <taxon>Aspidochirotida</taxon>
        <taxon>Stichopodidae</taxon>
        <taxon>Apostichopus</taxon>
    </lineage>
</organism>
<dbReference type="NCBIfam" id="NF037997">
    <property type="entry name" value="Na_Pi_symport"/>
    <property type="match status" value="1"/>
</dbReference>
<evidence type="ECO:0000256" key="7">
    <source>
        <dbReference type="SAM" id="MobiDB-lite"/>
    </source>
</evidence>
<proteinExistence type="inferred from homology"/>
<accession>A0A2G8KEQ1</accession>
<evidence type="ECO:0000256" key="4">
    <source>
        <dbReference type="ARBA" id="ARBA00022692"/>
    </source>
</evidence>
<dbReference type="OrthoDB" id="76259at2759"/>
<gene>
    <name evidence="9" type="ORF">BSL78_16660</name>
</gene>
<comment type="subcellular location">
    <subcellularLocation>
        <location evidence="1">Apical cell membrane</location>
        <topology evidence="1">Multi-pass membrane protein</topology>
    </subcellularLocation>
</comment>
<keyword evidence="6 8" id="KW-0472">Membrane</keyword>
<feature type="transmembrane region" description="Helical" evidence="8">
    <location>
        <begin position="394"/>
        <end position="415"/>
    </location>
</feature>
<feature type="transmembrane region" description="Helical" evidence="8">
    <location>
        <begin position="257"/>
        <end position="276"/>
    </location>
</feature>
<feature type="transmembrane region" description="Helical" evidence="8">
    <location>
        <begin position="215"/>
        <end position="236"/>
    </location>
</feature>
<reference evidence="9 10" key="1">
    <citation type="journal article" date="2017" name="PLoS Biol.">
        <title>The sea cucumber genome provides insights into morphological evolution and visceral regeneration.</title>
        <authorList>
            <person name="Zhang X."/>
            <person name="Sun L."/>
            <person name="Yuan J."/>
            <person name="Sun Y."/>
            <person name="Gao Y."/>
            <person name="Zhang L."/>
            <person name="Li S."/>
            <person name="Dai H."/>
            <person name="Hamel J.F."/>
            <person name="Liu C."/>
            <person name="Yu Y."/>
            <person name="Liu S."/>
            <person name="Lin W."/>
            <person name="Guo K."/>
            <person name="Jin S."/>
            <person name="Xu P."/>
            <person name="Storey K.B."/>
            <person name="Huan P."/>
            <person name="Zhang T."/>
            <person name="Zhou Y."/>
            <person name="Zhang J."/>
            <person name="Lin C."/>
            <person name="Li X."/>
            <person name="Xing L."/>
            <person name="Huo D."/>
            <person name="Sun M."/>
            <person name="Wang L."/>
            <person name="Mercier A."/>
            <person name="Li F."/>
            <person name="Yang H."/>
            <person name="Xiang J."/>
        </authorList>
    </citation>
    <scope>NUCLEOTIDE SEQUENCE [LARGE SCALE GENOMIC DNA]</scope>
    <source>
        <strain evidence="9">Shaxun</strain>
        <tissue evidence="9">Muscle</tissue>
    </source>
</reference>
<keyword evidence="5 8" id="KW-1133">Transmembrane helix</keyword>
<evidence type="ECO:0000313" key="10">
    <source>
        <dbReference type="Proteomes" id="UP000230750"/>
    </source>
</evidence>
<dbReference type="EMBL" id="MRZV01000642">
    <property type="protein sequence ID" value="PIK46474.1"/>
    <property type="molecule type" value="Genomic_DNA"/>
</dbReference>
<dbReference type="InterPro" id="IPR003841">
    <property type="entry name" value="Na/Pi_transpt"/>
</dbReference>
<comment type="similarity">
    <text evidence="2">Belongs to the SLC34A transporter family.</text>
</comment>
<dbReference type="GO" id="GO:0016324">
    <property type="term" value="C:apical plasma membrane"/>
    <property type="evidence" value="ECO:0007669"/>
    <property type="project" value="UniProtKB-SubCell"/>
</dbReference>
<evidence type="ECO:0000313" key="9">
    <source>
        <dbReference type="EMBL" id="PIK46474.1"/>
    </source>
</evidence>
<dbReference type="PANTHER" id="PTHR10010:SF46">
    <property type="entry name" value="SODIUM-DEPENDENT PHOSPHATE TRANSPORT PROTEIN 2B"/>
    <property type="match status" value="1"/>
</dbReference>
<sequence>MVDGISSAGDEDQQCSDPLLSPGGGKNTFHNNQFDVRIFPTPVSESSSPRVDVELQDGEDCTDLKETSNGTKPKEDRKRDTLLAEECQEWPEDTEDEEEDPWALLEMDTSNSKMWSEMTLKERLHRVFITFLLKPISVLFFLYFFICSLDLMSSSFRLLGGREAGEVLGENELLNNPVCGLMLGILATVLVQSSSTSTSIVVSIVSAGLLNVQQAIYIIMGANIGTSVTNTIVSLAQVGKKNEFRRAFGAATVHDMFNWLGVLILLPVEVFTGYLYRTTSVILKSMNVKSNEEVKIELLKKLTKPLTSRIIQIDRNIITLIAVSEIDSSDKSLLKIWCKKEKIHSIVNGTQEILYRSGNATQLATEIVPVTQIEEVGIEKCNHLFVNTNLSERAVGGILLLASLVMLCLCLIFLVKILHSLMKGRIAFVIRKTINADFPGCLRHLTGYVAILVGAGITFLVQSSSVFTSAMTPLVGVGVITLERMYPLTLGSNIGTTATGLLAALASSEGHLKEAIQIALCHLLFNITAITIWFPVTFMRKVPIYLAKTLGNTTADYRRSQYLAEKKAKFITQEISDMDFLAVISTVVGTDGYVDMQDIFPYTMLGEVVRS</sequence>
<evidence type="ECO:0000256" key="6">
    <source>
        <dbReference type="ARBA" id="ARBA00023136"/>
    </source>
</evidence>
<feature type="transmembrane region" description="Helical" evidence="8">
    <location>
        <begin position="127"/>
        <end position="146"/>
    </location>
</feature>
<keyword evidence="10" id="KW-1185">Reference proteome</keyword>
<dbReference type="GO" id="GO:0044341">
    <property type="term" value="P:sodium-dependent phosphate transport"/>
    <property type="evidence" value="ECO:0007669"/>
    <property type="project" value="InterPro"/>
</dbReference>
<name>A0A2G8KEQ1_STIJA</name>
<dbReference type="Proteomes" id="UP000230750">
    <property type="component" value="Unassembled WGS sequence"/>
</dbReference>
<comment type="caution">
    <text evidence="9">The sequence shown here is derived from an EMBL/GenBank/DDBJ whole genome shotgun (WGS) entry which is preliminary data.</text>
</comment>
<keyword evidence="3" id="KW-1003">Cell membrane</keyword>
<feature type="transmembrane region" description="Helical" evidence="8">
    <location>
        <begin position="445"/>
        <end position="465"/>
    </location>
</feature>
<dbReference type="Pfam" id="PF02690">
    <property type="entry name" value="Na_Pi_cotrans"/>
    <property type="match status" value="2"/>
</dbReference>
<feature type="region of interest" description="Disordered" evidence="7">
    <location>
        <begin position="1"/>
        <end position="80"/>
    </location>
</feature>
<protein>
    <submittedName>
        <fullName evidence="9">Putative sodium-dependent phosphate transport protein 2C isoform X2</fullName>
    </submittedName>
</protein>
<feature type="transmembrane region" description="Helical" evidence="8">
    <location>
        <begin position="485"/>
        <end position="506"/>
    </location>
</feature>
<feature type="compositionally biased region" description="Basic and acidic residues" evidence="7">
    <location>
        <begin position="62"/>
        <end position="80"/>
    </location>
</feature>
<feature type="transmembrane region" description="Helical" evidence="8">
    <location>
        <begin position="518"/>
        <end position="536"/>
    </location>
</feature>
<dbReference type="PANTHER" id="PTHR10010">
    <property type="entry name" value="SOLUTE CARRIER FAMILY 34 SODIUM PHOSPHATE , MEMBER 2-RELATED"/>
    <property type="match status" value="1"/>
</dbReference>
<dbReference type="STRING" id="307972.A0A2G8KEQ1"/>
<evidence type="ECO:0000256" key="8">
    <source>
        <dbReference type="SAM" id="Phobius"/>
    </source>
</evidence>
<dbReference type="NCBIfam" id="TIGR01013">
    <property type="entry name" value="2a58"/>
    <property type="match status" value="1"/>
</dbReference>
<evidence type="ECO:0000256" key="3">
    <source>
        <dbReference type="ARBA" id="ARBA00022475"/>
    </source>
</evidence>
<dbReference type="GO" id="GO:0005436">
    <property type="term" value="F:sodium:phosphate symporter activity"/>
    <property type="evidence" value="ECO:0007669"/>
    <property type="project" value="InterPro"/>
</dbReference>
<evidence type="ECO:0000256" key="2">
    <source>
        <dbReference type="ARBA" id="ARBA00005808"/>
    </source>
</evidence>
<dbReference type="AlphaFoldDB" id="A0A2G8KEQ1"/>
<evidence type="ECO:0000256" key="1">
    <source>
        <dbReference type="ARBA" id="ARBA00004424"/>
    </source>
</evidence>